<protein>
    <submittedName>
        <fullName evidence="2">Uncharacterized protein</fullName>
    </submittedName>
</protein>
<evidence type="ECO:0000313" key="2">
    <source>
        <dbReference type="EMBL" id="CAH3103813.1"/>
    </source>
</evidence>
<feature type="region of interest" description="Disordered" evidence="1">
    <location>
        <begin position="185"/>
        <end position="321"/>
    </location>
</feature>
<feature type="compositionally biased region" description="Low complexity" evidence="1">
    <location>
        <begin position="73"/>
        <end position="87"/>
    </location>
</feature>
<feature type="compositionally biased region" description="Basic and acidic residues" evidence="1">
    <location>
        <begin position="340"/>
        <end position="355"/>
    </location>
</feature>
<feature type="region of interest" description="Disordered" evidence="1">
    <location>
        <begin position="610"/>
        <end position="636"/>
    </location>
</feature>
<name>A0AAU9W7F8_9CNID</name>
<feature type="compositionally biased region" description="Basic and acidic residues" evidence="1">
    <location>
        <begin position="649"/>
        <end position="670"/>
    </location>
</feature>
<dbReference type="EMBL" id="CALNXJ010000009">
    <property type="protein sequence ID" value="CAH3103813.1"/>
    <property type="molecule type" value="Genomic_DNA"/>
</dbReference>
<feature type="region of interest" description="Disordered" evidence="1">
    <location>
        <begin position="536"/>
        <end position="585"/>
    </location>
</feature>
<feature type="region of interest" description="Disordered" evidence="1">
    <location>
        <begin position="34"/>
        <end position="138"/>
    </location>
</feature>
<proteinExistence type="predicted"/>
<comment type="caution">
    <text evidence="2">The sequence shown here is derived from an EMBL/GenBank/DDBJ whole genome shotgun (WGS) entry which is preliminary data.</text>
</comment>
<feature type="region of interest" description="Disordered" evidence="1">
    <location>
        <begin position="649"/>
        <end position="681"/>
    </location>
</feature>
<accession>A0AAU9W7F8</accession>
<feature type="compositionally biased region" description="Basic and acidic residues" evidence="1">
    <location>
        <begin position="363"/>
        <end position="407"/>
    </location>
</feature>
<feature type="compositionally biased region" description="Basic and acidic residues" evidence="1">
    <location>
        <begin position="114"/>
        <end position="138"/>
    </location>
</feature>
<feature type="compositionally biased region" description="Acidic residues" evidence="1">
    <location>
        <begin position="189"/>
        <end position="202"/>
    </location>
</feature>
<feature type="compositionally biased region" description="Acidic residues" evidence="1">
    <location>
        <begin position="408"/>
        <end position="417"/>
    </location>
</feature>
<feature type="compositionally biased region" description="Basic and acidic residues" evidence="1">
    <location>
        <begin position="451"/>
        <end position="490"/>
    </location>
</feature>
<gene>
    <name evidence="2" type="ORF">PMEA_00035295</name>
</gene>
<evidence type="ECO:0000313" key="3">
    <source>
        <dbReference type="Proteomes" id="UP001159428"/>
    </source>
</evidence>
<feature type="compositionally biased region" description="Basic and acidic residues" evidence="1">
    <location>
        <begin position="566"/>
        <end position="578"/>
    </location>
</feature>
<feature type="compositionally biased region" description="Basic and acidic residues" evidence="1">
    <location>
        <begin position="422"/>
        <end position="443"/>
    </location>
</feature>
<feature type="compositionally biased region" description="Basic and acidic residues" evidence="1">
    <location>
        <begin position="287"/>
        <end position="305"/>
    </location>
</feature>
<feature type="compositionally biased region" description="Basic and acidic residues" evidence="1">
    <location>
        <begin position="536"/>
        <end position="552"/>
    </location>
</feature>
<reference evidence="2 3" key="1">
    <citation type="submission" date="2022-05" db="EMBL/GenBank/DDBJ databases">
        <authorList>
            <consortium name="Genoscope - CEA"/>
            <person name="William W."/>
        </authorList>
    </citation>
    <scope>NUCLEOTIDE SEQUENCE [LARGE SCALE GENOMIC DNA]</scope>
</reference>
<feature type="region of interest" description="Disordered" evidence="1">
    <location>
        <begin position="340"/>
        <end position="503"/>
    </location>
</feature>
<organism evidence="2 3">
    <name type="scientific">Pocillopora meandrina</name>
    <dbReference type="NCBI Taxonomy" id="46732"/>
    <lineage>
        <taxon>Eukaryota</taxon>
        <taxon>Metazoa</taxon>
        <taxon>Cnidaria</taxon>
        <taxon>Anthozoa</taxon>
        <taxon>Hexacorallia</taxon>
        <taxon>Scleractinia</taxon>
        <taxon>Astrocoeniina</taxon>
        <taxon>Pocilloporidae</taxon>
        <taxon>Pocillopora</taxon>
    </lineage>
</organism>
<feature type="compositionally biased region" description="Basic and acidic residues" evidence="1">
    <location>
        <begin position="34"/>
        <end position="60"/>
    </location>
</feature>
<sequence>MSSIFAVPVDRIVQQRDEREISIDELESQLEEIENHIDAMRTKMKEEAQNENVDPIKEAHPTPPTPPTPSKPSTPHEPSTLLKSSTSPTPPEPSTPRKRETETKMPTPLMTKSEAYKTETVKPSRPVKFEEEVEHPSKEEVTVASVKISAEGKKVSPVGEIEKLEEENSNKKEKFEVAKKIEIKAAANDEMEREEAALEGEDRETPGKEFVVTKITKETKHLSGKSVANDEGDEEEADLESERRPASSGTMEKGNTEKGSAKLSTKVKKITSSSTPSKNTEKVTLVKVERVPSRTTIEAKRSEVRQEDEEDEDLKADKVQKSTDGEKEIVIKVEKVLKPGKKSPGEKKISMKVEKIGPSTGETKSEVPVKKVAEKPVVKSTVRDEPHMGKIPESVAKKSEISVVKDETPEETEEEDLNSSKNSEKHAAFMDKRRSNDESQKTDEEIELELEGGRDKEERKAEKGKTDEQKIAHEFDKALKAERNREEKKPTTAKSVKPTTRSETIGTAKVQLVDKDNGRQTIAVKRDEADKELAILKDETASKEEDSKRMLSDEELELAELAQNAKDNEDKKDKEAVTEKPSISTPKEIVKTVNKISKVTVTVTKEMSKIPLSEEETKKEEKKLTEELKHEENQEKAAVRPVIVKVEKLVKSPDTKPEQKEKKTVSKEELQEAELEDEAEA</sequence>
<feature type="compositionally biased region" description="Acidic residues" evidence="1">
    <location>
        <begin position="671"/>
        <end position="681"/>
    </location>
</feature>
<feature type="compositionally biased region" description="Acidic residues" evidence="1">
    <location>
        <begin position="230"/>
        <end position="239"/>
    </location>
</feature>
<dbReference type="AlphaFoldDB" id="A0AAU9W7F8"/>
<feature type="compositionally biased region" description="Polar residues" evidence="1">
    <location>
        <begin position="492"/>
        <end position="503"/>
    </location>
</feature>
<keyword evidence="3" id="KW-1185">Reference proteome</keyword>
<dbReference type="Proteomes" id="UP001159428">
    <property type="component" value="Unassembled WGS sequence"/>
</dbReference>
<feature type="compositionally biased region" description="Pro residues" evidence="1">
    <location>
        <begin position="61"/>
        <end position="72"/>
    </location>
</feature>
<feature type="compositionally biased region" description="Basic and acidic residues" evidence="1">
    <location>
        <begin position="615"/>
        <end position="636"/>
    </location>
</feature>
<evidence type="ECO:0000256" key="1">
    <source>
        <dbReference type="SAM" id="MobiDB-lite"/>
    </source>
</evidence>